<keyword evidence="1" id="KW-0472">Membrane</keyword>
<sequence>MLSILYDVYIILTWVIAGYLWLNRNQLLGLDSARSRQITTIFAPSFLLIGGATAALLMAFGAHSLWPVLGLILGTLLVPILGFILVNQLFNH</sequence>
<name>A0A0R2FVR9_9LACO</name>
<reference evidence="2 3" key="1">
    <citation type="journal article" date="2015" name="Genome Announc.">
        <title>Expanding the biotechnology potential of lactobacilli through comparative genomics of 213 strains and associated genera.</title>
        <authorList>
            <person name="Sun Z."/>
            <person name="Harris H.M."/>
            <person name="McCann A."/>
            <person name="Guo C."/>
            <person name="Argimon S."/>
            <person name="Zhang W."/>
            <person name="Yang X."/>
            <person name="Jeffery I.B."/>
            <person name="Cooney J.C."/>
            <person name="Kagawa T.F."/>
            <person name="Liu W."/>
            <person name="Song Y."/>
            <person name="Salvetti E."/>
            <person name="Wrobel A."/>
            <person name="Rasinkangas P."/>
            <person name="Parkhill J."/>
            <person name="Rea M.C."/>
            <person name="O'Sullivan O."/>
            <person name="Ritari J."/>
            <person name="Douillard F.P."/>
            <person name="Paul Ross R."/>
            <person name="Yang R."/>
            <person name="Briner A.E."/>
            <person name="Felis G.E."/>
            <person name="de Vos W.M."/>
            <person name="Barrangou R."/>
            <person name="Klaenhammer T.R."/>
            <person name="Caufield P.W."/>
            <person name="Cui Y."/>
            <person name="Zhang H."/>
            <person name="O'Toole P.W."/>
        </authorList>
    </citation>
    <scope>NUCLEOTIDE SEQUENCE [LARGE SCALE GENOMIC DNA]</scope>
    <source>
        <strain evidence="2 3">DSM 20190</strain>
    </source>
</reference>
<protein>
    <submittedName>
        <fullName evidence="2">Uncharacterized protein</fullName>
    </submittedName>
</protein>
<dbReference type="EMBL" id="JQAX01000002">
    <property type="protein sequence ID" value="KRN32515.1"/>
    <property type="molecule type" value="Genomic_DNA"/>
</dbReference>
<dbReference type="RefSeq" id="WP_022791336.1">
    <property type="nucleotide sequence ID" value="NZ_ATUU01000002.1"/>
</dbReference>
<comment type="caution">
    <text evidence="2">The sequence shown here is derived from an EMBL/GenBank/DDBJ whole genome shotgun (WGS) entry which is preliminary data.</text>
</comment>
<feature type="transmembrane region" description="Helical" evidence="1">
    <location>
        <begin position="68"/>
        <end position="90"/>
    </location>
</feature>
<keyword evidence="1" id="KW-0812">Transmembrane</keyword>
<dbReference type="PATRIC" id="fig|1123500.6.peg.876"/>
<dbReference type="AlphaFoldDB" id="A0A0R2FVR9"/>
<keyword evidence="3" id="KW-1185">Reference proteome</keyword>
<dbReference type="InParanoid" id="A0A0R2FVR9"/>
<proteinExistence type="predicted"/>
<dbReference type="Proteomes" id="UP000051296">
    <property type="component" value="Unassembled WGS sequence"/>
</dbReference>
<feature type="transmembrane region" description="Helical" evidence="1">
    <location>
        <begin position="6"/>
        <end position="22"/>
    </location>
</feature>
<evidence type="ECO:0000313" key="2">
    <source>
        <dbReference type="EMBL" id="KRN32515.1"/>
    </source>
</evidence>
<dbReference type="OrthoDB" id="2149202at2"/>
<evidence type="ECO:0000313" key="3">
    <source>
        <dbReference type="Proteomes" id="UP000051296"/>
    </source>
</evidence>
<gene>
    <name evidence="2" type="ORF">IV68_GL000870</name>
</gene>
<dbReference type="STRING" id="1123500.GCA_000420365_00551"/>
<keyword evidence="1" id="KW-1133">Transmembrane helix</keyword>
<feature type="transmembrane region" description="Helical" evidence="1">
    <location>
        <begin position="42"/>
        <end position="62"/>
    </location>
</feature>
<evidence type="ECO:0000256" key="1">
    <source>
        <dbReference type="SAM" id="Phobius"/>
    </source>
</evidence>
<accession>A0A0R2FVR9</accession>
<organism evidence="2 3">
    <name type="scientific">Weissella halotolerans DSM 20190</name>
    <dbReference type="NCBI Taxonomy" id="1123500"/>
    <lineage>
        <taxon>Bacteria</taxon>
        <taxon>Bacillati</taxon>
        <taxon>Bacillota</taxon>
        <taxon>Bacilli</taxon>
        <taxon>Lactobacillales</taxon>
        <taxon>Lactobacillaceae</taxon>
        <taxon>Weissella</taxon>
    </lineage>
</organism>